<evidence type="ECO:0000313" key="1">
    <source>
        <dbReference type="EMBL" id="OXM45868.1"/>
    </source>
</evidence>
<dbReference type="Proteomes" id="UP000215223">
    <property type="component" value="Unassembled WGS sequence"/>
</dbReference>
<dbReference type="AlphaFoldDB" id="A0A229RGT9"/>
<name>A0A229RGT9_9PSEU</name>
<accession>A0A229RGT9</accession>
<reference evidence="1 2" key="1">
    <citation type="submission" date="2017-07" db="EMBL/GenBank/DDBJ databases">
        <title>Amycolatopsis thailandensis Genome sequencing and assembly.</title>
        <authorList>
            <person name="Kaur N."/>
            <person name="Mayilraj S."/>
        </authorList>
    </citation>
    <scope>NUCLEOTIDE SEQUENCE [LARGE SCALE GENOMIC DNA]</scope>
    <source>
        <strain evidence="1 2">JCM 16380</strain>
    </source>
</reference>
<dbReference type="RefSeq" id="WP_093938719.1">
    <property type="nucleotide sequence ID" value="NZ_NMQT01000162.1"/>
</dbReference>
<sequence>MNHLSIDELLEELRRRRWVVYIFGPREEPEVCAAVFQWDTCADVLVLRGEERASAFRVTTVPDTDVFRPALVSWQYHSTADWTLRAVLTIPPPGDAAAPIQLLQPHPDCVIPMEARQPVTILPANGAKADNQGDP</sequence>
<gene>
    <name evidence="1" type="ORF">CFP71_37885</name>
</gene>
<comment type="caution">
    <text evidence="1">The sequence shown here is derived from an EMBL/GenBank/DDBJ whole genome shotgun (WGS) entry which is preliminary data.</text>
</comment>
<protein>
    <submittedName>
        <fullName evidence="1">Uncharacterized protein</fullName>
    </submittedName>
</protein>
<keyword evidence="2" id="KW-1185">Reference proteome</keyword>
<evidence type="ECO:0000313" key="2">
    <source>
        <dbReference type="Proteomes" id="UP000215223"/>
    </source>
</evidence>
<proteinExistence type="predicted"/>
<organism evidence="1 2">
    <name type="scientific">Amycolatopsis thailandensis</name>
    <dbReference type="NCBI Taxonomy" id="589330"/>
    <lineage>
        <taxon>Bacteria</taxon>
        <taxon>Bacillati</taxon>
        <taxon>Actinomycetota</taxon>
        <taxon>Actinomycetes</taxon>
        <taxon>Pseudonocardiales</taxon>
        <taxon>Pseudonocardiaceae</taxon>
        <taxon>Amycolatopsis</taxon>
    </lineage>
</organism>
<dbReference type="OrthoDB" id="3632723at2"/>
<dbReference type="EMBL" id="NMQT01000162">
    <property type="protein sequence ID" value="OXM45868.1"/>
    <property type="molecule type" value="Genomic_DNA"/>
</dbReference>